<dbReference type="OrthoDB" id="9945865at2"/>
<protein>
    <submittedName>
        <fullName evidence="3">Uncharacterized protein</fullName>
    </submittedName>
</protein>
<keyword evidence="2" id="KW-0472">Membrane</keyword>
<evidence type="ECO:0000256" key="1">
    <source>
        <dbReference type="SAM" id="MobiDB-lite"/>
    </source>
</evidence>
<keyword evidence="6" id="KW-1185">Reference proteome</keyword>
<reference evidence="3 5" key="1">
    <citation type="submission" date="2016-01" db="EMBL/GenBank/DDBJ databases">
        <title>Genome sequence of Oerskovia enterophila VJag, an agar and cellulose degrading bacterium.</title>
        <authorList>
            <person name="Poehlein A."/>
            <person name="Jag V."/>
            <person name="Bengelsdorf F."/>
            <person name="Duerre P."/>
            <person name="Daniel R."/>
        </authorList>
    </citation>
    <scope>NUCLEOTIDE SEQUENCE [LARGE SCALE GENOMIC DNA]</scope>
    <source>
        <strain evidence="3 5">VJag</strain>
    </source>
</reference>
<evidence type="ECO:0000313" key="4">
    <source>
        <dbReference type="EMBL" id="OCI33044.1"/>
    </source>
</evidence>
<reference evidence="4 6" key="2">
    <citation type="submission" date="2016-06" db="EMBL/GenBank/DDBJ databases">
        <title>Genome sequence of Oerskovia enterophila DSM 43852.</title>
        <authorList>
            <person name="Poehlein A."/>
            <person name="Jag V."/>
            <person name="Bengelsdorf F.R."/>
            <person name="Daniel R."/>
            <person name="Duerre P."/>
        </authorList>
    </citation>
    <scope>NUCLEOTIDE SEQUENCE [LARGE SCALE GENOMIC DNA]</scope>
    <source>
        <strain evidence="4 6">DSM 43852</strain>
    </source>
</reference>
<dbReference type="AlphaFoldDB" id="A0A163SC96"/>
<keyword evidence="2" id="KW-0812">Transmembrane</keyword>
<name>A0A163SC96_9CELL</name>
<dbReference type="PATRIC" id="fig|43678.3.peg.1082"/>
<evidence type="ECO:0000256" key="2">
    <source>
        <dbReference type="SAM" id="Phobius"/>
    </source>
</evidence>
<evidence type="ECO:0000313" key="5">
    <source>
        <dbReference type="Proteomes" id="UP000076447"/>
    </source>
</evidence>
<accession>A0A163SC96</accession>
<proteinExistence type="predicted"/>
<evidence type="ECO:0000313" key="3">
    <source>
        <dbReference type="EMBL" id="KZM36243.1"/>
    </source>
</evidence>
<dbReference type="Proteomes" id="UP000076447">
    <property type="component" value="Unassembled WGS sequence"/>
</dbReference>
<comment type="caution">
    <text evidence="3">The sequence shown here is derived from an EMBL/GenBank/DDBJ whole genome shotgun (WGS) entry which is preliminary data.</text>
</comment>
<feature type="transmembrane region" description="Helical" evidence="2">
    <location>
        <begin position="48"/>
        <end position="68"/>
    </location>
</feature>
<gene>
    <name evidence="4" type="ORF">OERS_02980</name>
    <name evidence="3" type="ORF">OJAG_10330</name>
</gene>
<dbReference type="EMBL" id="LRIE01000056">
    <property type="protein sequence ID" value="KZM36243.1"/>
    <property type="molecule type" value="Genomic_DNA"/>
</dbReference>
<dbReference type="Proteomes" id="UP000093412">
    <property type="component" value="Unassembled WGS sequence"/>
</dbReference>
<feature type="region of interest" description="Disordered" evidence="1">
    <location>
        <begin position="1"/>
        <end position="46"/>
    </location>
</feature>
<keyword evidence="2" id="KW-1133">Transmembrane helix</keyword>
<sequence length="82" mass="8277">MATINPTQSPFEPTSTVTPFPPSIAPARPVLRAEEDDDEDGARPAGSIGPVVASIVLLFGLAVTAAFAGRGIVGLLSGFITG</sequence>
<organism evidence="3 5">
    <name type="scientific">Oerskovia enterophila</name>
    <dbReference type="NCBI Taxonomy" id="43678"/>
    <lineage>
        <taxon>Bacteria</taxon>
        <taxon>Bacillati</taxon>
        <taxon>Actinomycetota</taxon>
        <taxon>Actinomycetes</taxon>
        <taxon>Micrococcales</taxon>
        <taxon>Cellulomonadaceae</taxon>
        <taxon>Oerskovia</taxon>
    </lineage>
</organism>
<evidence type="ECO:0000313" key="6">
    <source>
        <dbReference type="Proteomes" id="UP000093412"/>
    </source>
</evidence>
<dbReference type="RefSeq" id="WP_068623792.1">
    <property type="nucleotide sequence ID" value="NZ_LRIE01000056.1"/>
</dbReference>
<feature type="compositionally biased region" description="Polar residues" evidence="1">
    <location>
        <begin position="1"/>
        <end position="18"/>
    </location>
</feature>
<dbReference type="EMBL" id="MAQA01000002">
    <property type="protein sequence ID" value="OCI33044.1"/>
    <property type="molecule type" value="Genomic_DNA"/>
</dbReference>